<sequence length="257" mass="29298">MRRVSKSRKYVASKLSKTNAIVKDERLRIHVPETRPLSSSSLRELLHKYGMVYVKPVSGMHGNGVVRVEHLPDSSSRQPYCYHYKRELRTFRSYQEMSDSLLKLAGRRPYLVQRGIRLLKHNGRMFDIRVMVQRNPSGHWETTGIIGRVAEVGKVVTNYHNGGAPTPLNALLSPKIGEARTAAIAQSLASIGRRAAAALSRTYPGIDTIGVDVGLDQRYRPWIIEVNTSPDHYLFKHLKDRRSFRRILRYARALGRI</sequence>
<dbReference type="AlphaFoldDB" id="A0A841TCF5"/>
<dbReference type="RefSeq" id="WP_185177437.1">
    <property type="nucleotide sequence ID" value="NZ_CBCSEP010000011.1"/>
</dbReference>
<accession>A0A841TCF5</accession>
<evidence type="ECO:0000256" key="1">
    <source>
        <dbReference type="PROSITE-ProRule" id="PRU00409"/>
    </source>
</evidence>
<dbReference type="PANTHER" id="PTHR21621">
    <property type="entry name" value="RIBOSOMAL PROTEIN S6 MODIFICATION PROTEIN"/>
    <property type="match status" value="1"/>
</dbReference>
<dbReference type="GO" id="GO:0016879">
    <property type="term" value="F:ligase activity, forming carbon-nitrogen bonds"/>
    <property type="evidence" value="ECO:0007669"/>
    <property type="project" value="TreeGrafter"/>
</dbReference>
<dbReference type="GO" id="GO:0046872">
    <property type="term" value="F:metal ion binding"/>
    <property type="evidence" value="ECO:0007669"/>
    <property type="project" value="InterPro"/>
</dbReference>
<keyword evidence="4" id="KW-1185">Reference proteome</keyword>
<dbReference type="EMBL" id="JACJVN010000012">
    <property type="protein sequence ID" value="MBB6676131.1"/>
    <property type="molecule type" value="Genomic_DNA"/>
</dbReference>
<dbReference type="SUPFAM" id="SSF56059">
    <property type="entry name" value="Glutathione synthetase ATP-binding domain-like"/>
    <property type="match status" value="1"/>
</dbReference>
<dbReference type="PROSITE" id="PS50975">
    <property type="entry name" value="ATP_GRASP"/>
    <property type="match status" value="1"/>
</dbReference>
<dbReference type="GO" id="GO:0005524">
    <property type="term" value="F:ATP binding"/>
    <property type="evidence" value="ECO:0007669"/>
    <property type="project" value="UniProtKB-UniRule"/>
</dbReference>
<proteinExistence type="predicted"/>
<evidence type="ECO:0000259" key="2">
    <source>
        <dbReference type="PROSITE" id="PS50975"/>
    </source>
</evidence>
<organism evidence="3 4">
    <name type="scientific">Cohnella lubricantis</name>
    <dbReference type="NCBI Taxonomy" id="2163172"/>
    <lineage>
        <taxon>Bacteria</taxon>
        <taxon>Bacillati</taxon>
        <taxon>Bacillota</taxon>
        <taxon>Bacilli</taxon>
        <taxon>Bacillales</taxon>
        <taxon>Paenibacillaceae</taxon>
        <taxon>Cohnella</taxon>
    </lineage>
</organism>
<name>A0A841TCF5_9BACL</name>
<reference evidence="3 4" key="1">
    <citation type="submission" date="2020-08" db="EMBL/GenBank/DDBJ databases">
        <title>Cohnella phylogeny.</title>
        <authorList>
            <person name="Dunlap C."/>
        </authorList>
    </citation>
    <scope>NUCLEOTIDE SEQUENCE [LARGE SCALE GENOMIC DNA]</scope>
    <source>
        <strain evidence="3 4">DSM 103658</strain>
    </source>
</reference>
<protein>
    <submittedName>
        <fullName evidence="3">YheC/YheD family protein</fullName>
    </submittedName>
</protein>
<dbReference type="PANTHER" id="PTHR21621:SF0">
    <property type="entry name" value="BETA-CITRYLGLUTAMATE SYNTHASE B-RELATED"/>
    <property type="match status" value="1"/>
</dbReference>
<dbReference type="GO" id="GO:0005737">
    <property type="term" value="C:cytoplasm"/>
    <property type="evidence" value="ECO:0007669"/>
    <property type="project" value="TreeGrafter"/>
</dbReference>
<dbReference type="Pfam" id="PF14398">
    <property type="entry name" value="ATPgrasp_YheCD"/>
    <property type="match status" value="1"/>
</dbReference>
<gene>
    <name evidence="3" type="ORF">H4Q31_02200</name>
</gene>
<evidence type="ECO:0000313" key="3">
    <source>
        <dbReference type="EMBL" id="MBB6676131.1"/>
    </source>
</evidence>
<dbReference type="InterPro" id="IPR011761">
    <property type="entry name" value="ATP-grasp"/>
</dbReference>
<evidence type="ECO:0000313" key="4">
    <source>
        <dbReference type="Proteomes" id="UP000574133"/>
    </source>
</evidence>
<feature type="domain" description="ATP-grasp" evidence="2">
    <location>
        <begin position="23"/>
        <end position="255"/>
    </location>
</feature>
<dbReference type="Gene3D" id="3.30.470.20">
    <property type="entry name" value="ATP-grasp fold, B domain"/>
    <property type="match status" value="1"/>
</dbReference>
<comment type="caution">
    <text evidence="3">The sequence shown here is derived from an EMBL/GenBank/DDBJ whole genome shotgun (WGS) entry which is preliminary data.</text>
</comment>
<dbReference type="InterPro" id="IPR026838">
    <property type="entry name" value="YheC/D"/>
</dbReference>
<keyword evidence="1" id="KW-0067">ATP-binding</keyword>
<dbReference type="Proteomes" id="UP000574133">
    <property type="component" value="Unassembled WGS sequence"/>
</dbReference>
<keyword evidence="1" id="KW-0547">Nucleotide-binding</keyword>